<evidence type="ECO:0000313" key="1">
    <source>
        <dbReference type="EMBL" id="WYJ77290.1"/>
    </source>
</evidence>
<name>A0ABZ2SNQ9_9ENTE</name>
<proteinExistence type="predicted"/>
<dbReference type="Proteomes" id="UP000664701">
    <property type="component" value="Chromosome"/>
</dbReference>
<accession>A0ABZ2SNQ9</accession>
<protein>
    <submittedName>
        <fullName evidence="1">Uncharacterized protein</fullName>
    </submittedName>
</protein>
<gene>
    <name evidence="1" type="ORF">DOK78_001928</name>
</gene>
<evidence type="ECO:0000313" key="2">
    <source>
        <dbReference type="Proteomes" id="UP000664701"/>
    </source>
</evidence>
<reference evidence="1 2" key="1">
    <citation type="submission" date="2024-03" db="EMBL/GenBank/DDBJ databases">
        <title>The Genome Sequence of Enterococcus sp. DIV2402.</title>
        <authorList>
            <consortium name="The Broad Institute Genomics Platform"/>
            <consortium name="The Broad Institute Microbial Omics Core"/>
            <consortium name="The Broad Institute Genomic Center for Infectious Diseases"/>
            <person name="Earl A."/>
            <person name="Manson A."/>
            <person name="Gilmore M."/>
            <person name="Schwartman J."/>
            <person name="Shea T."/>
            <person name="Abouelleil A."/>
            <person name="Cao P."/>
            <person name="Chapman S."/>
            <person name="Cusick C."/>
            <person name="Young S."/>
            <person name="Neafsey D."/>
            <person name="Nusbaum C."/>
            <person name="Birren B."/>
        </authorList>
    </citation>
    <scope>NUCLEOTIDE SEQUENCE [LARGE SCALE GENOMIC DNA]</scope>
    <source>
        <strain evidence="1 2">DIV2402</strain>
    </source>
</reference>
<dbReference type="EMBL" id="CP147251">
    <property type="protein sequence ID" value="WYJ77290.1"/>
    <property type="molecule type" value="Genomic_DNA"/>
</dbReference>
<organism evidence="1 2">
    <name type="scientific">Candidatus Enterococcus lowellii</name>
    <dbReference type="NCBI Taxonomy" id="2230877"/>
    <lineage>
        <taxon>Bacteria</taxon>
        <taxon>Bacillati</taxon>
        <taxon>Bacillota</taxon>
        <taxon>Bacilli</taxon>
        <taxon>Lactobacillales</taxon>
        <taxon>Enterococcaceae</taxon>
        <taxon>Enterococcus</taxon>
    </lineage>
</organism>
<keyword evidence="2" id="KW-1185">Reference proteome</keyword>
<sequence>MKIVYPPLVEQSVTYHATQHISKADMYRSMVEKGIITENGLPTEYALENGWIKDFYEKENLSFDEFLAIYPIFEEYDQELFKLVDGFWEIPITLKEELLQALASENVNYDEKIQIEEYLADR</sequence>
<dbReference type="RefSeq" id="WP_207940564.1">
    <property type="nucleotide sequence ID" value="NZ_CP147251.1"/>
</dbReference>